<keyword evidence="2" id="KW-0805">Transcription regulation</keyword>
<keyword evidence="3" id="KW-0238">DNA-binding</keyword>
<organism evidence="8 9">
    <name type="scientific">Artemisia annua</name>
    <name type="common">Sweet wormwood</name>
    <dbReference type="NCBI Taxonomy" id="35608"/>
    <lineage>
        <taxon>Eukaryota</taxon>
        <taxon>Viridiplantae</taxon>
        <taxon>Streptophyta</taxon>
        <taxon>Embryophyta</taxon>
        <taxon>Tracheophyta</taxon>
        <taxon>Spermatophyta</taxon>
        <taxon>Magnoliopsida</taxon>
        <taxon>eudicotyledons</taxon>
        <taxon>Gunneridae</taxon>
        <taxon>Pentapetalae</taxon>
        <taxon>asterids</taxon>
        <taxon>campanulids</taxon>
        <taxon>Asterales</taxon>
        <taxon>Asteraceae</taxon>
        <taxon>Asteroideae</taxon>
        <taxon>Anthemideae</taxon>
        <taxon>Artemisiinae</taxon>
        <taxon>Artemisia</taxon>
    </lineage>
</organism>
<keyword evidence="4" id="KW-0804">Transcription</keyword>
<protein>
    <submittedName>
        <fullName evidence="8">WRKY domain-containing protein</fullName>
    </submittedName>
</protein>
<evidence type="ECO:0000313" key="9">
    <source>
        <dbReference type="Proteomes" id="UP000245207"/>
    </source>
</evidence>
<dbReference type="OrthoDB" id="684963at2759"/>
<dbReference type="PROSITE" id="PS00018">
    <property type="entry name" value="EF_HAND_1"/>
    <property type="match status" value="1"/>
</dbReference>
<dbReference type="STRING" id="35608.A0A2U1KSQ3"/>
<dbReference type="SUPFAM" id="SSF118290">
    <property type="entry name" value="WRKY DNA-binding domain"/>
    <property type="match status" value="1"/>
</dbReference>
<accession>A0A2U1KSQ3</accession>
<proteinExistence type="predicted"/>
<dbReference type="GO" id="GO:0003700">
    <property type="term" value="F:DNA-binding transcription factor activity"/>
    <property type="evidence" value="ECO:0007669"/>
    <property type="project" value="InterPro"/>
</dbReference>
<comment type="caution">
    <text evidence="8">The sequence shown here is derived from an EMBL/GenBank/DDBJ whole genome shotgun (WGS) entry which is preliminary data.</text>
</comment>
<dbReference type="PANTHER" id="PTHR31282">
    <property type="entry name" value="WRKY TRANSCRIPTION FACTOR 21-RELATED"/>
    <property type="match status" value="1"/>
</dbReference>
<keyword evidence="9" id="KW-1185">Reference proteome</keyword>
<dbReference type="EMBL" id="PKPP01014350">
    <property type="protein sequence ID" value="PWA39770.1"/>
    <property type="molecule type" value="Genomic_DNA"/>
</dbReference>
<evidence type="ECO:0000256" key="6">
    <source>
        <dbReference type="SAM" id="MobiDB-lite"/>
    </source>
</evidence>
<dbReference type="InterPro" id="IPR036576">
    <property type="entry name" value="WRKY_dom_sf"/>
</dbReference>
<dbReference type="InterPro" id="IPR003657">
    <property type="entry name" value="WRKY_dom"/>
</dbReference>
<name>A0A2U1KSQ3_ARTAN</name>
<dbReference type="Proteomes" id="UP000245207">
    <property type="component" value="Unassembled WGS sequence"/>
</dbReference>
<feature type="region of interest" description="Disordered" evidence="6">
    <location>
        <begin position="61"/>
        <end position="108"/>
    </location>
</feature>
<feature type="compositionally biased region" description="Basic residues" evidence="6">
    <location>
        <begin position="84"/>
        <end position="93"/>
    </location>
</feature>
<dbReference type="PROSITE" id="PS50811">
    <property type="entry name" value="WRKY"/>
    <property type="match status" value="1"/>
</dbReference>
<keyword evidence="5" id="KW-0539">Nucleus</keyword>
<evidence type="ECO:0000256" key="2">
    <source>
        <dbReference type="ARBA" id="ARBA00023015"/>
    </source>
</evidence>
<dbReference type="InterPro" id="IPR018247">
    <property type="entry name" value="EF_Hand_1_Ca_BS"/>
</dbReference>
<feature type="domain" description="WRKY" evidence="7">
    <location>
        <begin position="101"/>
        <end position="167"/>
    </location>
</feature>
<feature type="compositionally biased region" description="Basic and acidic residues" evidence="6">
    <location>
        <begin position="94"/>
        <end position="104"/>
    </location>
</feature>
<dbReference type="Pfam" id="PF03106">
    <property type="entry name" value="WRKY"/>
    <property type="match status" value="1"/>
</dbReference>
<evidence type="ECO:0000256" key="1">
    <source>
        <dbReference type="ARBA" id="ARBA00004123"/>
    </source>
</evidence>
<evidence type="ECO:0000256" key="3">
    <source>
        <dbReference type="ARBA" id="ARBA00023125"/>
    </source>
</evidence>
<dbReference type="AlphaFoldDB" id="A0A2U1KSQ3"/>
<evidence type="ECO:0000256" key="5">
    <source>
        <dbReference type="ARBA" id="ARBA00023242"/>
    </source>
</evidence>
<sequence length="295" mass="33324">MEKKTSILVEALINGKTSAKRLQNLLGRNDLNTDDIVSIDDLVMDVTKSFVDGLSVLSSCDSTDPEPQEIFTPNGKETPPAVAKQRRGQYKRRTSMDSRVKVSDTPEDGYQWRKYGQKEILNSKFPRCYFRCTYKHDLGCMASKHVQQLEKNKFRITYFGRHTCHTTPHNRVVPHDNNGVVLDFEAFKNHGYTTNIPSTTKIRPSRKRKSLSNKVSSTNIDARLSPSLVSDDLTAMDDLYPYYGTPGSDNGSSSPSIISDGLLGMDIFENEVFLREFMGDDVHDGIILESFWGHN</sequence>
<dbReference type="Gene3D" id="2.20.25.80">
    <property type="entry name" value="WRKY domain"/>
    <property type="match status" value="1"/>
</dbReference>
<gene>
    <name evidence="8" type="ORF">CTI12_AA567900</name>
</gene>
<comment type="subcellular location">
    <subcellularLocation>
        <location evidence="1">Nucleus</location>
    </subcellularLocation>
</comment>
<dbReference type="GO" id="GO:0005634">
    <property type="term" value="C:nucleus"/>
    <property type="evidence" value="ECO:0007669"/>
    <property type="project" value="UniProtKB-SubCell"/>
</dbReference>
<reference evidence="8 9" key="1">
    <citation type="journal article" date="2018" name="Mol. Plant">
        <title>The genome of Artemisia annua provides insight into the evolution of Asteraceae family and artemisinin biosynthesis.</title>
        <authorList>
            <person name="Shen Q."/>
            <person name="Zhang L."/>
            <person name="Liao Z."/>
            <person name="Wang S."/>
            <person name="Yan T."/>
            <person name="Shi P."/>
            <person name="Liu M."/>
            <person name="Fu X."/>
            <person name="Pan Q."/>
            <person name="Wang Y."/>
            <person name="Lv Z."/>
            <person name="Lu X."/>
            <person name="Zhang F."/>
            <person name="Jiang W."/>
            <person name="Ma Y."/>
            <person name="Chen M."/>
            <person name="Hao X."/>
            <person name="Li L."/>
            <person name="Tang Y."/>
            <person name="Lv G."/>
            <person name="Zhou Y."/>
            <person name="Sun X."/>
            <person name="Brodelius P.E."/>
            <person name="Rose J.K.C."/>
            <person name="Tang K."/>
        </authorList>
    </citation>
    <scope>NUCLEOTIDE SEQUENCE [LARGE SCALE GENOMIC DNA]</scope>
    <source>
        <strain evidence="9">cv. Huhao1</strain>
        <tissue evidence="8">Leaf</tissue>
    </source>
</reference>
<dbReference type="SMART" id="SM00774">
    <property type="entry name" value="WRKY"/>
    <property type="match status" value="1"/>
</dbReference>
<dbReference type="GO" id="GO:0043565">
    <property type="term" value="F:sequence-specific DNA binding"/>
    <property type="evidence" value="ECO:0007669"/>
    <property type="project" value="InterPro"/>
</dbReference>
<evidence type="ECO:0000313" key="8">
    <source>
        <dbReference type="EMBL" id="PWA39770.1"/>
    </source>
</evidence>
<evidence type="ECO:0000256" key="4">
    <source>
        <dbReference type="ARBA" id="ARBA00023163"/>
    </source>
</evidence>
<evidence type="ECO:0000259" key="7">
    <source>
        <dbReference type="PROSITE" id="PS50811"/>
    </source>
</evidence>
<dbReference type="InterPro" id="IPR044810">
    <property type="entry name" value="WRKY_plant"/>
</dbReference>